<evidence type="ECO:0000259" key="1">
    <source>
        <dbReference type="Pfam" id="PF03811"/>
    </source>
</evidence>
<dbReference type="EMBL" id="FNQN01000021">
    <property type="protein sequence ID" value="SEA84417.1"/>
    <property type="molecule type" value="Genomic_DNA"/>
</dbReference>
<reference evidence="2 3" key="1">
    <citation type="submission" date="2016-10" db="EMBL/GenBank/DDBJ databases">
        <authorList>
            <person name="de Groot N.N."/>
        </authorList>
    </citation>
    <scope>NUCLEOTIDE SEQUENCE [LARGE SCALE GENOMIC DNA]</scope>
    <source>
        <strain evidence="2 3">DSM 7343</strain>
    </source>
</reference>
<dbReference type="PANTHER" id="PTHR33293:SF1">
    <property type="entry name" value="INSERTION ELEMENT IS1 1 PROTEIN INSB-RELATED"/>
    <property type="match status" value="1"/>
</dbReference>
<accession>A0A1H4EHT1</accession>
<keyword evidence="3" id="KW-1185">Reference proteome</keyword>
<sequence>MVAALTEEEFLAAFKALHPVTQKRILAKLRNPFGSEKLAVDSFIEDLRDKRFRKGGACPHCASEQVVRNGTNKGRQTYRCSACLRYFSDLTHTPLRGTHYPELWPEFMEDMVKGKSIRETAKRHGVATSTIFAWRHKVLNGNASLKLP</sequence>
<dbReference type="PANTHER" id="PTHR33293">
    <property type="entry name" value="INSERTION ELEMENT IS1 1 PROTEIN INSB-RELATED"/>
    <property type="match status" value="1"/>
</dbReference>
<dbReference type="Pfam" id="PF03811">
    <property type="entry name" value="Zn_ribbon_InsA"/>
    <property type="match status" value="1"/>
</dbReference>
<organism evidence="2 3">
    <name type="scientific">Desulfuromusa kysingii</name>
    <dbReference type="NCBI Taxonomy" id="37625"/>
    <lineage>
        <taxon>Bacteria</taxon>
        <taxon>Pseudomonadati</taxon>
        <taxon>Thermodesulfobacteriota</taxon>
        <taxon>Desulfuromonadia</taxon>
        <taxon>Desulfuromonadales</taxon>
        <taxon>Geopsychrobacteraceae</taxon>
        <taxon>Desulfuromusa</taxon>
    </lineage>
</organism>
<dbReference type="RefSeq" id="WP_092351014.1">
    <property type="nucleotide sequence ID" value="NZ_FNQN01000021.1"/>
</dbReference>
<evidence type="ECO:0000313" key="3">
    <source>
        <dbReference type="Proteomes" id="UP000199409"/>
    </source>
</evidence>
<dbReference type="InterPro" id="IPR051354">
    <property type="entry name" value="Transposase_27_IS1"/>
</dbReference>
<proteinExistence type="predicted"/>
<evidence type="ECO:0000313" key="2">
    <source>
        <dbReference type="EMBL" id="SEA84417.1"/>
    </source>
</evidence>
<protein>
    <submittedName>
        <fullName evidence="2">Transposase</fullName>
    </submittedName>
</protein>
<gene>
    <name evidence="2" type="ORF">SAMN05660420_03384</name>
</gene>
<dbReference type="InterPro" id="IPR003220">
    <property type="entry name" value="InsA_N_dom_Znf"/>
</dbReference>
<dbReference type="AlphaFoldDB" id="A0A1H4EHT1"/>
<dbReference type="Proteomes" id="UP000199409">
    <property type="component" value="Unassembled WGS sequence"/>
</dbReference>
<name>A0A1H4EHT1_9BACT</name>
<feature type="domain" description="InsA N-terminal zinc ribbon" evidence="1">
    <location>
        <begin position="58"/>
        <end position="83"/>
    </location>
</feature>
<dbReference type="GO" id="GO:0006313">
    <property type="term" value="P:DNA transposition"/>
    <property type="evidence" value="ECO:0007669"/>
    <property type="project" value="InterPro"/>
</dbReference>